<proteinExistence type="predicted"/>
<dbReference type="AlphaFoldDB" id="A0A1H7AVT9"/>
<feature type="transmembrane region" description="Helical" evidence="1">
    <location>
        <begin position="191"/>
        <end position="209"/>
    </location>
</feature>
<accession>A0A1H7AVT9</accession>
<feature type="transmembrane region" description="Helical" evidence="1">
    <location>
        <begin position="74"/>
        <end position="90"/>
    </location>
</feature>
<keyword evidence="1" id="KW-0812">Transmembrane</keyword>
<dbReference type="Pfam" id="PF05675">
    <property type="entry name" value="DUF817"/>
    <property type="match status" value="1"/>
</dbReference>
<keyword evidence="1" id="KW-0472">Membrane</keyword>
<dbReference type="STRING" id="1227549.SAMN05444007_106172"/>
<feature type="transmembrane region" description="Helical" evidence="1">
    <location>
        <begin position="141"/>
        <end position="159"/>
    </location>
</feature>
<keyword evidence="3" id="KW-1185">Reference proteome</keyword>
<reference evidence="2 3" key="1">
    <citation type="submission" date="2016-10" db="EMBL/GenBank/DDBJ databases">
        <authorList>
            <person name="de Groot N.N."/>
        </authorList>
    </citation>
    <scope>NUCLEOTIDE SEQUENCE [LARGE SCALE GENOMIC DNA]</scope>
    <source>
        <strain evidence="2 3">DSM 29340</strain>
    </source>
</reference>
<protein>
    <submittedName>
        <fullName evidence="2">Uncharacterized membrane protein YoaT, DUF817 family</fullName>
    </submittedName>
</protein>
<name>A0A1H7AVT9_9RHOB</name>
<gene>
    <name evidence="2" type="ORF">SAMN05444007_106172</name>
</gene>
<dbReference type="RefSeq" id="WP_092366923.1">
    <property type="nucleotide sequence ID" value="NZ_BMGV01000006.1"/>
</dbReference>
<dbReference type="InterPro" id="IPR008535">
    <property type="entry name" value="DUF817"/>
</dbReference>
<feature type="transmembrane region" description="Helical" evidence="1">
    <location>
        <begin position="236"/>
        <end position="253"/>
    </location>
</feature>
<feature type="transmembrane region" description="Helical" evidence="1">
    <location>
        <begin position="165"/>
        <end position="184"/>
    </location>
</feature>
<feature type="transmembrane region" description="Helical" evidence="1">
    <location>
        <begin position="46"/>
        <end position="67"/>
    </location>
</feature>
<organism evidence="2 3">
    <name type="scientific">Cribrihabitans marinus</name>
    <dbReference type="NCBI Taxonomy" id="1227549"/>
    <lineage>
        <taxon>Bacteria</taxon>
        <taxon>Pseudomonadati</taxon>
        <taxon>Pseudomonadota</taxon>
        <taxon>Alphaproteobacteria</taxon>
        <taxon>Rhodobacterales</taxon>
        <taxon>Paracoccaceae</taxon>
        <taxon>Cribrihabitans</taxon>
    </lineage>
</organism>
<evidence type="ECO:0000256" key="1">
    <source>
        <dbReference type="SAM" id="Phobius"/>
    </source>
</evidence>
<dbReference type="Proteomes" id="UP000199379">
    <property type="component" value="Unassembled WGS sequence"/>
</dbReference>
<dbReference type="EMBL" id="FNYD01000006">
    <property type="protein sequence ID" value="SEJ69056.1"/>
    <property type="molecule type" value="Genomic_DNA"/>
</dbReference>
<keyword evidence="1" id="KW-1133">Transmembrane helix</keyword>
<evidence type="ECO:0000313" key="2">
    <source>
        <dbReference type="EMBL" id="SEJ69056.1"/>
    </source>
</evidence>
<feature type="transmembrane region" description="Helical" evidence="1">
    <location>
        <begin position="21"/>
        <end position="40"/>
    </location>
</feature>
<dbReference type="PIRSF" id="PIRSF009141">
    <property type="entry name" value="UCP009141"/>
    <property type="match status" value="1"/>
</dbReference>
<dbReference type="OrthoDB" id="1550598at2"/>
<feature type="transmembrane region" description="Helical" evidence="1">
    <location>
        <begin position="110"/>
        <end position="129"/>
    </location>
</feature>
<evidence type="ECO:0000313" key="3">
    <source>
        <dbReference type="Proteomes" id="UP000199379"/>
    </source>
</evidence>
<sequence>MRARLPFALAEFVMFVLKQGWACLFGILMLGGLIASKALWQDGWPVARYDALLVYTIAIQAAFLALGLESWREVRVIALFHLTGTAMEIFKVDAGSWAYPEPAVMKLWGVPLFSGFMYASVGSYMARVIRVFEMRFAPYPPFWMTVALAAAIYVNFFSHHFLPDIRMALFAATVLFFARTRIWFRIGGNDYWMPLPLAAFLSSFFLWLAENVGTGTGTWVYAGQHTFKWVSLSKMGSWYLLLFVSFTTVTLVYRDALSRRPVTPERTSRAQPAEG</sequence>